<dbReference type="EMBL" id="CP121694">
    <property type="protein sequence ID" value="WRO20304.1"/>
    <property type="molecule type" value="Genomic_DNA"/>
</dbReference>
<gene>
    <name evidence="2" type="ORF">MFMK1_000062</name>
</gene>
<dbReference type="Proteomes" id="UP001329915">
    <property type="component" value="Chromosome"/>
</dbReference>
<keyword evidence="1" id="KW-0472">Membrane</keyword>
<reference evidence="2 3" key="1">
    <citation type="submission" date="2023-04" db="EMBL/GenBank/DDBJ databases">
        <authorList>
            <person name="Hsu D."/>
        </authorList>
    </citation>
    <scope>NUCLEOTIDE SEQUENCE [LARGE SCALE GENOMIC DNA]</scope>
    <source>
        <strain evidence="2 3">MK1</strain>
    </source>
</reference>
<evidence type="ECO:0000313" key="3">
    <source>
        <dbReference type="Proteomes" id="UP001329915"/>
    </source>
</evidence>
<protein>
    <submittedName>
        <fullName evidence="2">Uncharacterized protein</fullName>
    </submittedName>
</protein>
<dbReference type="AlphaFoldDB" id="A0AAU0UHC0"/>
<organism evidence="2 3">
    <name type="scientific">Metallumcola ferriviriculae</name>
    <dbReference type="NCBI Taxonomy" id="3039180"/>
    <lineage>
        <taxon>Bacteria</taxon>
        <taxon>Bacillati</taxon>
        <taxon>Bacillota</taxon>
        <taxon>Clostridia</taxon>
        <taxon>Neomoorellales</taxon>
        <taxon>Desulfitibacteraceae</taxon>
        <taxon>Metallumcola</taxon>
    </lineage>
</organism>
<sequence>MELIKTNKLWILLGILIFVIAIVLAIVVSTPPQQKPQPDTPPKWNDTPNSVSVDVQLVWKGKPAFMAGF</sequence>
<keyword evidence="3" id="KW-1185">Reference proteome</keyword>
<accession>A0AAU0UHC0</accession>
<keyword evidence="1" id="KW-0812">Transmembrane</keyword>
<evidence type="ECO:0000256" key="1">
    <source>
        <dbReference type="SAM" id="Phobius"/>
    </source>
</evidence>
<dbReference type="RefSeq" id="WP_366923207.1">
    <property type="nucleotide sequence ID" value="NZ_CP121694.1"/>
</dbReference>
<feature type="transmembrane region" description="Helical" evidence="1">
    <location>
        <begin position="9"/>
        <end position="28"/>
    </location>
</feature>
<keyword evidence="1" id="KW-1133">Transmembrane helix</keyword>
<evidence type="ECO:0000313" key="2">
    <source>
        <dbReference type="EMBL" id="WRO20304.1"/>
    </source>
</evidence>
<proteinExistence type="predicted"/>
<dbReference type="KEGG" id="dbc:MFMK1_000062"/>
<name>A0AAU0UHC0_9FIRM</name>